<dbReference type="EMBL" id="AEGP01000041">
    <property type="protein sequence ID" value="EGG42007.1"/>
    <property type="molecule type" value="Genomic_DNA"/>
</dbReference>
<reference evidence="2" key="1">
    <citation type="journal article" date="2011" name="PLoS ONE">
        <title>Genome of a low-salinity ammonia-oxidizing archaeon determined by single-cell and metagenomic analysis.</title>
        <authorList>
            <person name="Blainey P.C."/>
            <person name="Mosier A.C."/>
            <person name="Potanina A."/>
            <person name="Francis C.A."/>
            <person name="Quake S.R."/>
        </authorList>
    </citation>
    <scope>NUCLEOTIDE SEQUENCE [LARGE SCALE GENOMIC DNA]</scope>
    <source>
        <strain evidence="2">SFB1</strain>
    </source>
</reference>
<sequence length="369" mass="39938">MDVIAIIQSSLLTPLILFFILGIIATRIKSDLKIPDAISEFLPIYLLAVIGLHGGLEMRKMGFDNMIIPILVAVGLSVAMTMNHYQILKRLGKFNIFDSYAIAAAYGSVGATSFSVGLSFLKTQNQQSEGFMAVILAVLEPVSLILCVFLVNMSITKNQKKLQHYETKQLDVKQIPTDDSIAVEIGEMHDEVSLKQVLQNTIAGKAIVILLGAIIIGYIIGESGFQSIKLGFEDMFFPALVIFLIEMGIITGQKLGDVKKAGKFLIIFSVVVPTFNGIIGVVVSTYIGLSIGGSVLLGLLFASASFIAAPSVLRTAIRKANPGLYITSALGITFPFNMIVLLPVMFILSTILHNPETLDLSSYFVEGLK</sequence>
<feature type="transmembrane region" description="Helical" evidence="1">
    <location>
        <begin position="130"/>
        <end position="151"/>
    </location>
</feature>
<dbReference type="Proteomes" id="UP000004348">
    <property type="component" value="Chromosome"/>
</dbReference>
<feature type="transmembrane region" description="Helical" evidence="1">
    <location>
        <begin position="37"/>
        <end position="54"/>
    </location>
</feature>
<organism evidence="2">
    <name type="scientific">Candidatus Nitrosarchaeum limnium SFB1</name>
    <dbReference type="NCBI Taxonomy" id="886738"/>
    <lineage>
        <taxon>Archaea</taxon>
        <taxon>Nitrososphaerota</taxon>
        <taxon>Nitrososphaeria</taxon>
        <taxon>Nitrosopumilales</taxon>
        <taxon>Nitrosopumilaceae</taxon>
        <taxon>Nitrosarchaeum</taxon>
    </lineage>
</organism>
<dbReference type="AlphaFoldDB" id="F3KKU7"/>
<feature type="transmembrane region" description="Helical" evidence="1">
    <location>
        <begin position="202"/>
        <end position="220"/>
    </location>
</feature>
<protein>
    <submittedName>
        <fullName evidence="2">Putative permease</fullName>
    </submittedName>
</protein>
<feature type="transmembrane region" description="Helical" evidence="1">
    <location>
        <begin position="295"/>
        <end position="313"/>
    </location>
</feature>
<dbReference type="PANTHER" id="PTHR40400:SF1">
    <property type="entry name" value="SLR1512 PROTEIN"/>
    <property type="match status" value="1"/>
</dbReference>
<proteinExistence type="predicted"/>
<feature type="transmembrane region" description="Helical" evidence="1">
    <location>
        <begin position="6"/>
        <end position="25"/>
    </location>
</feature>
<accession>F3KKU7</accession>
<feature type="transmembrane region" description="Helical" evidence="1">
    <location>
        <begin position="325"/>
        <end position="352"/>
    </location>
</feature>
<keyword evidence="1" id="KW-0472">Membrane</keyword>
<dbReference type="HOGENOM" id="CLU_032027_0_0_2"/>
<dbReference type="PANTHER" id="PTHR40400">
    <property type="entry name" value="SLR1512 PROTEIN"/>
    <property type="match status" value="1"/>
</dbReference>
<comment type="caution">
    <text evidence="2">The sequence shown here is derived from an EMBL/GenBank/DDBJ whole genome shotgun (WGS) entry which is preliminary data.</text>
</comment>
<dbReference type="PATRIC" id="fig|886738.10.peg.1235"/>
<evidence type="ECO:0000313" key="2">
    <source>
        <dbReference type="EMBL" id="EGG42007.1"/>
    </source>
</evidence>
<name>F3KKU7_9ARCH</name>
<feature type="transmembrane region" description="Helical" evidence="1">
    <location>
        <begin position="264"/>
        <end position="289"/>
    </location>
</feature>
<gene>
    <name evidence="2" type="ORF">Nlim_1121</name>
</gene>
<evidence type="ECO:0000256" key="1">
    <source>
        <dbReference type="SAM" id="Phobius"/>
    </source>
</evidence>
<feature type="transmembrane region" description="Helical" evidence="1">
    <location>
        <begin position="66"/>
        <end position="85"/>
    </location>
</feature>
<dbReference type="Pfam" id="PF05982">
    <property type="entry name" value="Sbt_1"/>
    <property type="match status" value="1"/>
</dbReference>
<dbReference type="InterPro" id="IPR010293">
    <property type="entry name" value="Sbt_1"/>
</dbReference>
<feature type="transmembrane region" description="Helical" evidence="1">
    <location>
        <begin position="235"/>
        <end position="252"/>
    </location>
</feature>
<keyword evidence="1" id="KW-1133">Transmembrane helix</keyword>
<keyword evidence="1" id="KW-0812">Transmembrane</keyword>
<feature type="transmembrane region" description="Helical" evidence="1">
    <location>
        <begin position="97"/>
        <end position="118"/>
    </location>
</feature>
<dbReference type="STRING" id="886738.Nlim_1121"/>